<sequence>MAYRPSYDAQPYPPTHDINAEPLYDPYNQPSQQTYDPQAYNLGNYNDATVNSAPSYGQYRDNPLFAKERAGNDFDNDDIVPSRPRGPKTSKNLRQWRYEYQGNLWTGGSRARCFGRFFCCTVMIFVFLVISIILSLVLWVKPPDIVINDPTLNATSPLIIPSDDSGFIANFDVAISVNNPNYLSVDFSSIKVDLFYPINNTYIGTGEVDHIDIKANQRTNFTLPFALQYNVTTDPNGAILQDLAKRCGLEGSSTGDLSVNYKIYLDFKILSIPIKPSISSTFSLQCPLSDTDISGILGKLGINLGDLGSLFDEKSGSNSTSGLGGLLGALEGLL</sequence>
<dbReference type="PANTHER" id="PTHR31234">
    <property type="entry name" value="LATE EMBRYOGENESIS ABUNDANT (LEA) HYDROXYPROLINE-RICH GLYCOPROTEIN FAMILY"/>
    <property type="match status" value="1"/>
</dbReference>
<evidence type="ECO:0000256" key="1">
    <source>
        <dbReference type="ARBA" id="ARBA00004167"/>
    </source>
</evidence>
<dbReference type="AlphaFoldDB" id="A0A8E2DTI3"/>
<dbReference type="Proteomes" id="UP000250043">
    <property type="component" value="Unassembled WGS sequence"/>
</dbReference>
<evidence type="ECO:0000256" key="3">
    <source>
        <dbReference type="ARBA" id="ARBA00022989"/>
    </source>
</evidence>
<evidence type="ECO:0000256" key="2">
    <source>
        <dbReference type="ARBA" id="ARBA00022692"/>
    </source>
</evidence>
<dbReference type="InterPro" id="IPR004864">
    <property type="entry name" value="LEA_2"/>
</dbReference>
<organism evidence="8 9">
    <name type="scientific">Obba rivulosa</name>
    <dbReference type="NCBI Taxonomy" id="1052685"/>
    <lineage>
        <taxon>Eukaryota</taxon>
        <taxon>Fungi</taxon>
        <taxon>Dikarya</taxon>
        <taxon>Basidiomycota</taxon>
        <taxon>Agaricomycotina</taxon>
        <taxon>Agaricomycetes</taxon>
        <taxon>Polyporales</taxon>
        <taxon>Gelatoporiaceae</taxon>
        <taxon>Obba</taxon>
    </lineage>
</organism>
<proteinExistence type="predicted"/>
<feature type="compositionally biased region" description="Polar residues" evidence="5">
    <location>
        <begin position="28"/>
        <end position="41"/>
    </location>
</feature>
<dbReference type="GO" id="GO:0016020">
    <property type="term" value="C:membrane"/>
    <property type="evidence" value="ECO:0007669"/>
    <property type="project" value="UniProtKB-SubCell"/>
</dbReference>
<feature type="region of interest" description="Disordered" evidence="5">
    <location>
        <begin position="1"/>
        <end position="41"/>
    </location>
</feature>
<feature type="domain" description="Late embryogenesis abundant protein LEA-2 subgroup" evidence="7">
    <location>
        <begin position="175"/>
        <end position="286"/>
    </location>
</feature>
<gene>
    <name evidence="8" type="ORF">OBBRIDRAFT_830826</name>
</gene>
<reference evidence="8 9" key="1">
    <citation type="submission" date="2016-07" db="EMBL/GenBank/DDBJ databases">
        <title>Draft genome of the white-rot fungus Obba rivulosa 3A-2.</title>
        <authorList>
            <consortium name="DOE Joint Genome Institute"/>
            <person name="Miettinen O."/>
            <person name="Riley R."/>
            <person name="Acob R."/>
            <person name="Barry K."/>
            <person name="Cullen D."/>
            <person name="De Vries R."/>
            <person name="Hainaut M."/>
            <person name="Hatakka A."/>
            <person name="Henrissat B."/>
            <person name="Hilden K."/>
            <person name="Kuo R."/>
            <person name="Labutti K."/>
            <person name="Lipzen A."/>
            <person name="Makela M.R."/>
            <person name="Sandor L."/>
            <person name="Spatafora J.W."/>
            <person name="Grigoriev I.V."/>
            <person name="Hibbett D.S."/>
        </authorList>
    </citation>
    <scope>NUCLEOTIDE SEQUENCE [LARGE SCALE GENOMIC DNA]</scope>
    <source>
        <strain evidence="8 9">3A-2</strain>
    </source>
</reference>
<dbReference type="GO" id="GO:0098542">
    <property type="term" value="P:defense response to other organism"/>
    <property type="evidence" value="ECO:0007669"/>
    <property type="project" value="InterPro"/>
</dbReference>
<evidence type="ECO:0000259" key="7">
    <source>
        <dbReference type="Pfam" id="PF03168"/>
    </source>
</evidence>
<keyword evidence="2 6" id="KW-0812">Transmembrane</keyword>
<dbReference type="SUPFAM" id="SSF117070">
    <property type="entry name" value="LEA14-like"/>
    <property type="match status" value="1"/>
</dbReference>
<protein>
    <recommendedName>
        <fullName evidence="7">Late embryogenesis abundant protein LEA-2 subgroup domain-containing protein</fullName>
    </recommendedName>
</protein>
<dbReference type="EMBL" id="KV722335">
    <property type="protein sequence ID" value="OCH95559.1"/>
    <property type="molecule type" value="Genomic_DNA"/>
</dbReference>
<accession>A0A8E2DTI3</accession>
<dbReference type="PANTHER" id="PTHR31234:SF2">
    <property type="entry name" value="OS05G0199100 PROTEIN"/>
    <property type="match status" value="1"/>
</dbReference>
<evidence type="ECO:0000313" key="9">
    <source>
        <dbReference type="Proteomes" id="UP000250043"/>
    </source>
</evidence>
<dbReference type="OrthoDB" id="20273at2759"/>
<name>A0A8E2DTI3_9APHY</name>
<evidence type="ECO:0000256" key="4">
    <source>
        <dbReference type="ARBA" id="ARBA00023136"/>
    </source>
</evidence>
<comment type="subcellular location">
    <subcellularLocation>
        <location evidence="1">Membrane</location>
        <topology evidence="1">Single-pass membrane protein</topology>
    </subcellularLocation>
</comment>
<keyword evidence="4 6" id="KW-0472">Membrane</keyword>
<evidence type="ECO:0000256" key="5">
    <source>
        <dbReference type="SAM" id="MobiDB-lite"/>
    </source>
</evidence>
<feature type="transmembrane region" description="Helical" evidence="6">
    <location>
        <begin position="117"/>
        <end position="140"/>
    </location>
</feature>
<evidence type="ECO:0000313" key="8">
    <source>
        <dbReference type="EMBL" id="OCH95559.1"/>
    </source>
</evidence>
<keyword evidence="3 6" id="KW-1133">Transmembrane helix</keyword>
<dbReference type="Pfam" id="PF03168">
    <property type="entry name" value="LEA_2"/>
    <property type="match status" value="1"/>
</dbReference>
<dbReference type="Gene3D" id="2.60.40.1820">
    <property type="match status" value="1"/>
</dbReference>
<evidence type="ECO:0000256" key="6">
    <source>
        <dbReference type="SAM" id="Phobius"/>
    </source>
</evidence>
<dbReference type="InterPro" id="IPR044839">
    <property type="entry name" value="NDR1-like"/>
</dbReference>
<keyword evidence="9" id="KW-1185">Reference proteome</keyword>